<name>A0A830ERJ9_9EURY</name>
<feature type="transmembrane region" description="Helical" evidence="1">
    <location>
        <begin position="26"/>
        <end position="48"/>
    </location>
</feature>
<comment type="caution">
    <text evidence="2">The sequence shown here is derived from an EMBL/GenBank/DDBJ whole genome shotgun (WGS) entry which is preliminary data.</text>
</comment>
<reference evidence="2" key="2">
    <citation type="submission" date="2020-09" db="EMBL/GenBank/DDBJ databases">
        <authorList>
            <person name="Sun Q."/>
            <person name="Ohkuma M."/>
        </authorList>
    </citation>
    <scope>NUCLEOTIDE SEQUENCE</scope>
    <source>
        <strain evidence="2">JCM 14359</strain>
    </source>
</reference>
<dbReference type="AlphaFoldDB" id="A0A830ERJ9"/>
<reference evidence="2" key="1">
    <citation type="journal article" date="2014" name="Int. J. Syst. Evol. Microbiol.">
        <title>Complete genome sequence of Corynebacterium casei LMG S-19264T (=DSM 44701T), isolated from a smear-ripened cheese.</title>
        <authorList>
            <consortium name="US DOE Joint Genome Institute (JGI-PGF)"/>
            <person name="Walter F."/>
            <person name="Albersmeier A."/>
            <person name="Kalinowski J."/>
            <person name="Ruckert C."/>
        </authorList>
    </citation>
    <scope>NUCLEOTIDE SEQUENCE</scope>
    <source>
        <strain evidence="2">JCM 14359</strain>
    </source>
</reference>
<dbReference type="Proteomes" id="UP000653099">
    <property type="component" value="Unassembled WGS sequence"/>
</dbReference>
<sequence length="93" mass="9408">MALLTTASGRTGETPSVTTATAALRAWGTAVVVALGTFGVFAAISLAFPNPLAGSELLPGAVAFRSVFVSTTALPHVLAGPVFDTECGIWYVP</sequence>
<proteinExistence type="predicted"/>
<dbReference type="EMBL" id="BMOC01000020">
    <property type="protein sequence ID" value="GGJ14729.1"/>
    <property type="molecule type" value="Genomic_DNA"/>
</dbReference>
<keyword evidence="1" id="KW-0812">Transmembrane</keyword>
<organism evidence="2 3">
    <name type="scientific">Halobellus salinus</name>
    <dbReference type="NCBI Taxonomy" id="931585"/>
    <lineage>
        <taxon>Archaea</taxon>
        <taxon>Methanobacteriati</taxon>
        <taxon>Methanobacteriota</taxon>
        <taxon>Stenosarchaea group</taxon>
        <taxon>Halobacteria</taxon>
        <taxon>Halobacteriales</taxon>
        <taxon>Haloferacaceae</taxon>
        <taxon>Halobellus</taxon>
    </lineage>
</organism>
<dbReference type="RefSeq" id="WP_283401352.1">
    <property type="nucleotide sequence ID" value="NZ_FXTR01000005.1"/>
</dbReference>
<keyword evidence="1" id="KW-0472">Membrane</keyword>
<evidence type="ECO:0000313" key="3">
    <source>
        <dbReference type="Proteomes" id="UP000653099"/>
    </source>
</evidence>
<protein>
    <submittedName>
        <fullName evidence="2">Uncharacterized protein</fullName>
    </submittedName>
</protein>
<evidence type="ECO:0000256" key="1">
    <source>
        <dbReference type="SAM" id="Phobius"/>
    </source>
</evidence>
<gene>
    <name evidence="2" type="ORF">GCM10008995_25740</name>
</gene>
<keyword evidence="1" id="KW-1133">Transmembrane helix</keyword>
<keyword evidence="3" id="KW-1185">Reference proteome</keyword>
<evidence type="ECO:0000313" key="2">
    <source>
        <dbReference type="EMBL" id="GGJ14729.1"/>
    </source>
</evidence>
<accession>A0A830ERJ9</accession>